<dbReference type="AlphaFoldDB" id="A0A5B7J9H8"/>
<protein>
    <submittedName>
        <fullName evidence="2">Uncharacterized protein</fullName>
    </submittedName>
</protein>
<dbReference type="EMBL" id="VSRR010079791">
    <property type="protein sequence ID" value="MPC89064.1"/>
    <property type="molecule type" value="Genomic_DNA"/>
</dbReference>
<comment type="caution">
    <text evidence="2">The sequence shown here is derived from an EMBL/GenBank/DDBJ whole genome shotgun (WGS) entry which is preliminary data.</text>
</comment>
<evidence type="ECO:0000256" key="1">
    <source>
        <dbReference type="SAM" id="MobiDB-lite"/>
    </source>
</evidence>
<name>A0A5B7J9H8_PORTR</name>
<dbReference type="Proteomes" id="UP000324222">
    <property type="component" value="Unassembled WGS sequence"/>
</dbReference>
<keyword evidence="3" id="KW-1185">Reference proteome</keyword>
<evidence type="ECO:0000313" key="3">
    <source>
        <dbReference type="Proteomes" id="UP000324222"/>
    </source>
</evidence>
<evidence type="ECO:0000313" key="2">
    <source>
        <dbReference type="EMBL" id="MPC89064.1"/>
    </source>
</evidence>
<feature type="compositionally biased region" description="Basic and acidic residues" evidence="1">
    <location>
        <begin position="63"/>
        <end position="84"/>
    </location>
</feature>
<feature type="region of interest" description="Disordered" evidence="1">
    <location>
        <begin position="31"/>
        <end position="115"/>
    </location>
</feature>
<proteinExistence type="predicted"/>
<reference evidence="2 3" key="1">
    <citation type="submission" date="2019-05" db="EMBL/GenBank/DDBJ databases">
        <title>Another draft genome of Portunus trituberculatus and its Hox gene families provides insights of decapod evolution.</title>
        <authorList>
            <person name="Jeong J.-H."/>
            <person name="Song I."/>
            <person name="Kim S."/>
            <person name="Choi T."/>
            <person name="Kim D."/>
            <person name="Ryu S."/>
            <person name="Kim W."/>
        </authorList>
    </citation>
    <scope>NUCLEOTIDE SEQUENCE [LARGE SCALE GENOMIC DNA]</scope>
    <source>
        <tissue evidence="2">Muscle</tissue>
    </source>
</reference>
<gene>
    <name evidence="2" type="ORF">E2C01_083992</name>
</gene>
<sequence>MPQYSRGPAGVPSWVGSQVAVADYYEARRDGNIPLLGTPHSHLPSLGGLGRLKGKGKGSKAGQKKEVRGGGEREDGGDRRGRSEEGDEINEERKTKSDVESSDGEGVEEGWRETN</sequence>
<accession>A0A5B7J9H8</accession>
<organism evidence="2 3">
    <name type="scientific">Portunus trituberculatus</name>
    <name type="common">Swimming crab</name>
    <name type="synonym">Neptunus trituberculatus</name>
    <dbReference type="NCBI Taxonomy" id="210409"/>
    <lineage>
        <taxon>Eukaryota</taxon>
        <taxon>Metazoa</taxon>
        <taxon>Ecdysozoa</taxon>
        <taxon>Arthropoda</taxon>
        <taxon>Crustacea</taxon>
        <taxon>Multicrustacea</taxon>
        <taxon>Malacostraca</taxon>
        <taxon>Eumalacostraca</taxon>
        <taxon>Eucarida</taxon>
        <taxon>Decapoda</taxon>
        <taxon>Pleocyemata</taxon>
        <taxon>Brachyura</taxon>
        <taxon>Eubrachyura</taxon>
        <taxon>Portunoidea</taxon>
        <taxon>Portunidae</taxon>
        <taxon>Portuninae</taxon>
        <taxon>Portunus</taxon>
    </lineage>
</organism>